<dbReference type="PANTHER" id="PTHR43540">
    <property type="entry name" value="PEROXYUREIDOACRYLATE/UREIDOACRYLATE AMIDOHYDROLASE-RELATED"/>
    <property type="match status" value="1"/>
</dbReference>
<protein>
    <submittedName>
        <fullName evidence="3">Cysteine hydrolase</fullName>
    </submittedName>
</protein>
<dbReference type="Gene3D" id="3.40.50.850">
    <property type="entry name" value="Isochorismatase-like"/>
    <property type="match status" value="1"/>
</dbReference>
<sequence>MSVLPRIAGHKAHSRSDSVSVTVRGMPVDVFAMLEPSRCAVVTSELQNGVLGPSALFPQLADVARPHIPAMARVVDAARAAGVPVIHATVYRRADTRGANTNAGLFAAALRSARREDVQDLLPGSKAAAVIDEIGLLDTDLELPRYHGLGPMYDSGLAAVLRNLGTRTVIPVGVSVNVAITNLVMDAVNAGFDVVLPRDAVAGVPAAYAESVIENTLRVLAVLTTSTDLAAAWSR</sequence>
<comment type="caution">
    <text evidence="3">The sequence shown here is derived from an EMBL/GenBank/DDBJ whole genome shotgun (WGS) entry which is preliminary data.</text>
</comment>
<dbReference type="SUPFAM" id="SSF52499">
    <property type="entry name" value="Isochorismatase-like hydrolases"/>
    <property type="match status" value="1"/>
</dbReference>
<dbReference type="Proteomes" id="UP000730482">
    <property type="component" value="Unassembled WGS sequence"/>
</dbReference>
<dbReference type="InterPro" id="IPR000868">
    <property type="entry name" value="Isochorismatase-like_dom"/>
</dbReference>
<keyword evidence="1 3" id="KW-0378">Hydrolase</keyword>
<reference evidence="3 4" key="1">
    <citation type="submission" date="2020-02" db="EMBL/GenBank/DDBJ databases">
        <title>Acidophilic actinobacteria isolated from forest soil.</title>
        <authorList>
            <person name="Golinska P."/>
        </authorList>
    </citation>
    <scope>NUCLEOTIDE SEQUENCE [LARGE SCALE GENOMIC DNA]</scope>
    <source>
        <strain evidence="3 4">NL8</strain>
    </source>
</reference>
<dbReference type="InterPro" id="IPR036380">
    <property type="entry name" value="Isochorismatase-like_sf"/>
</dbReference>
<evidence type="ECO:0000259" key="2">
    <source>
        <dbReference type="Pfam" id="PF00857"/>
    </source>
</evidence>
<gene>
    <name evidence="3" type="ORF">KGQ19_11660</name>
</gene>
<feature type="domain" description="Isochorismatase-like" evidence="2">
    <location>
        <begin position="40"/>
        <end position="227"/>
    </location>
</feature>
<accession>A0ABS5KN98</accession>
<dbReference type="EMBL" id="JAAFYZ010000030">
    <property type="protein sequence ID" value="MBS2547527.1"/>
    <property type="molecule type" value="Genomic_DNA"/>
</dbReference>
<evidence type="ECO:0000256" key="1">
    <source>
        <dbReference type="ARBA" id="ARBA00022801"/>
    </source>
</evidence>
<dbReference type="GO" id="GO:0016787">
    <property type="term" value="F:hydrolase activity"/>
    <property type="evidence" value="ECO:0007669"/>
    <property type="project" value="UniProtKB-KW"/>
</dbReference>
<evidence type="ECO:0000313" key="3">
    <source>
        <dbReference type="EMBL" id="MBS2547527.1"/>
    </source>
</evidence>
<proteinExistence type="predicted"/>
<organism evidence="3 4">
    <name type="scientific">Catenulispora pinistramenti</name>
    <dbReference type="NCBI Taxonomy" id="2705254"/>
    <lineage>
        <taxon>Bacteria</taxon>
        <taxon>Bacillati</taxon>
        <taxon>Actinomycetota</taxon>
        <taxon>Actinomycetes</taxon>
        <taxon>Catenulisporales</taxon>
        <taxon>Catenulisporaceae</taxon>
        <taxon>Catenulispora</taxon>
    </lineage>
</organism>
<evidence type="ECO:0000313" key="4">
    <source>
        <dbReference type="Proteomes" id="UP000730482"/>
    </source>
</evidence>
<dbReference type="InterPro" id="IPR050272">
    <property type="entry name" value="Isochorismatase-like_hydrls"/>
</dbReference>
<dbReference type="Pfam" id="PF00857">
    <property type="entry name" value="Isochorismatase"/>
    <property type="match status" value="1"/>
</dbReference>
<keyword evidence="4" id="KW-1185">Reference proteome</keyword>
<name>A0ABS5KN98_9ACTN</name>